<evidence type="ECO:0000256" key="1">
    <source>
        <dbReference type="SAM" id="MobiDB-lite"/>
    </source>
</evidence>
<feature type="region of interest" description="Disordered" evidence="1">
    <location>
        <begin position="42"/>
        <end position="73"/>
    </location>
</feature>
<gene>
    <name evidence="3" type="primary">nosL2</name>
    <name evidence="3" type="ORF">HPTL_0289</name>
</gene>
<dbReference type="SUPFAM" id="SSF160387">
    <property type="entry name" value="NosL/MerB-like"/>
    <property type="match status" value="1"/>
</dbReference>
<dbReference type="RefSeq" id="WP_119334384.1">
    <property type="nucleotide sequence ID" value="NZ_AP018558.1"/>
</dbReference>
<keyword evidence="2" id="KW-1133">Transmembrane helix</keyword>
<protein>
    <submittedName>
        <fullName evidence="3">NosL protein</fullName>
    </submittedName>
</protein>
<evidence type="ECO:0000313" key="4">
    <source>
        <dbReference type="Proteomes" id="UP000262004"/>
    </source>
</evidence>
<evidence type="ECO:0000313" key="3">
    <source>
        <dbReference type="EMBL" id="BBD76557.1"/>
    </source>
</evidence>
<dbReference type="Gene3D" id="3.30.70.2050">
    <property type="match status" value="1"/>
</dbReference>
<keyword evidence="4" id="KW-1185">Reference proteome</keyword>
<name>A0A2Z6DVU4_HYDTE</name>
<feature type="transmembrane region" description="Helical" evidence="2">
    <location>
        <begin position="12"/>
        <end position="31"/>
    </location>
</feature>
<dbReference type="AlphaFoldDB" id="A0A2Z6DVU4"/>
<reference evidence="3 4" key="1">
    <citation type="submission" date="2018-04" db="EMBL/GenBank/DDBJ databases">
        <title>Complete genome sequence of Hydrogenophilus thermoluteolus TH-1.</title>
        <authorList>
            <person name="Arai H."/>
        </authorList>
    </citation>
    <scope>NUCLEOTIDE SEQUENCE [LARGE SCALE GENOMIC DNA]</scope>
    <source>
        <strain evidence="3 4">TH-1</strain>
    </source>
</reference>
<proteinExistence type="predicted"/>
<dbReference type="KEGG" id="htl:HPTL_0289"/>
<dbReference type="Proteomes" id="UP000262004">
    <property type="component" value="Chromosome"/>
</dbReference>
<accession>A0A2Z6DVU4</accession>
<organism evidence="3 4">
    <name type="scientific">Hydrogenophilus thermoluteolus</name>
    <name type="common">Pseudomonas hydrogenothermophila</name>
    <dbReference type="NCBI Taxonomy" id="297"/>
    <lineage>
        <taxon>Bacteria</taxon>
        <taxon>Pseudomonadati</taxon>
        <taxon>Pseudomonadota</taxon>
        <taxon>Hydrogenophilia</taxon>
        <taxon>Hydrogenophilales</taxon>
        <taxon>Hydrogenophilaceae</taxon>
        <taxon>Hydrogenophilus</taxon>
    </lineage>
</organism>
<dbReference type="EMBL" id="AP018558">
    <property type="protein sequence ID" value="BBD76557.1"/>
    <property type="molecule type" value="Genomic_DNA"/>
</dbReference>
<dbReference type="PANTHER" id="PTHR41247">
    <property type="entry name" value="HTH-TYPE TRANSCRIPTIONAL REPRESSOR YCNK"/>
    <property type="match status" value="1"/>
</dbReference>
<keyword evidence="2" id="KW-0472">Membrane</keyword>
<sequence>MAGKEAAHRRREVVLTFASLVSAAAAGLWAYHFQAERAAQKAEEGAHCETDLEARTPPRPYDPARDGPNPLAPRSIPDEARCPICGMYPARYPRWAAQRIDSGGRVDFYDAPRDLVIHDQWLRQEKGVAEDRRVAAAIWVRDYCSETPSWVAADAAWFVWSPKIIGPMGRPEPAACATEQAARTLAEAKGGEVLRFADLYTRFRW</sequence>
<dbReference type="InterPro" id="IPR008719">
    <property type="entry name" value="N2O_reductase_NosL"/>
</dbReference>
<dbReference type="OrthoDB" id="982633at2"/>
<keyword evidence="2" id="KW-0812">Transmembrane</keyword>
<evidence type="ECO:0000256" key="2">
    <source>
        <dbReference type="SAM" id="Phobius"/>
    </source>
</evidence>
<dbReference type="PANTHER" id="PTHR41247:SF1">
    <property type="entry name" value="HTH-TYPE TRANSCRIPTIONAL REPRESSOR YCNK"/>
    <property type="match status" value="1"/>
</dbReference>
<dbReference type="Pfam" id="PF05573">
    <property type="entry name" value="NosL"/>
    <property type="match status" value="1"/>
</dbReference>
<feature type="compositionally biased region" description="Basic and acidic residues" evidence="1">
    <location>
        <begin position="42"/>
        <end position="56"/>
    </location>
</feature>